<evidence type="ECO:0008006" key="3">
    <source>
        <dbReference type="Google" id="ProtNLM"/>
    </source>
</evidence>
<dbReference type="EMBL" id="KV018445">
    <property type="protein sequence ID" value="KZV17281.1"/>
    <property type="molecule type" value="Genomic_DNA"/>
</dbReference>
<dbReference type="OrthoDB" id="1936908at2759"/>
<name>A0A2Z7A7M9_9LAMI</name>
<evidence type="ECO:0000313" key="2">
    <source>
        <dbReference type="Proteomes" id="UP000250235"/>
    </source>
</evidence>
<gene>
    <name evidence="1" type="ORF">F511_27533</name>
</gene>
<sequence length="181" mass="19775">NLVQGDMRVAEYARQFSALLAYVLHVVGHERVKRNMFLEGLNEDLYFLVLASSPVIYTDAVDKAIDTKQGLLNLRFRVQPQATQSVRPGSQGVHSSQPPQATQQSLMHPISLFILGSVPKADSLRGVQVLVLRALVALSLVAPELLSVVSVEESIRLRNASEIRVLATSAGSMDTLLECVL</sequence>
<organism evidence="1 2">
    <name type="scientific">Dorcoceras hygrometricum</name>
    <dbReference type="NCBI Taxonomy" id="472368"/>
    <lineage>
        <taxon>Eukaryota</taxon>
        <taxon>Viridiplantae</taxon>
        <taxon>Streptophyta</taxon>
        <taxon>Embryophyta</taxon>
        <taxon>Tracheophyta</taxon>
        <taxon>Spermatophyta</taxon>
        <taxon>Magnoliopsida</taxon>
        <taxon>eudicotyledons</taxon>
        <taxon>Gunneridae</taxon>
        <taxon>Pentapetalae</taxon>
        <taxon>asterids</taxon>
        <taxon>lamiids</taxon>
        <taxon>Lamiales</taxon>
        <taxon>Gesneriaceae</taxon>
        <taxon>Didymocarpoideae</taxon>
        <taxon>Trichosporeae</taxon>
        <taxon>Loxocarpinae</taxon>
        <taxon>Dorcoceras</taxon>
    </lineage>
</organism>
<proteinExistence type="predicted"/>
<dbReference type="AlphaFoldDB" id="A0A2Z7A7M9"/>
<evidence type="ECO:0000313" key="1">
    <source>
        <dbReference type="EMBL" id="KZV17281.1"/>
    </source>
</evidence>
<keyword evidence="2" id="KW-1185">Reference proteome</keyword>
<dbReference type="Proteomes" id="UP000250235">
    <property type="component" value="Unassembled WGS sequence"/>
</dbReference>
<accession>A0A2Z7A7M9</accession>
<protein>
    <recommendedName>
        <fullName evidence="3">Retrotransposon gag domain-containing protein</fullName>
    </recommendedName>
</protein>
<feature type="non-terminal residue" evidence="1">
    <location>
        <position position="1"/>
    </location>
</feature>
<reference evidence="1 2" key="1">
    <citation type="journal article" date="2015" name="Proc. Natl. Acad. Sci. U.S.A.">
        <title>The resurrection genome of Boea hygrometrica: A blueprint for survival of dehydration.</title>
        <authorList>
            <person name="Xiao L."/>
            <person name="Yang G."/>
            <person name="Zhang L."/>
            <person name="Yang X."/>
            <person name="Zhao S."/>
            <person name="Ji Z."/>
            <person name="Zhou Q."/>
            <person name="Hu M."/>
            <person name="Wang Y."/>
            <person name="Chen M."/>
            <person name="Xu Y."/>
            <person name="Jin H."/>
            <person name="Xiao X."/>
            <person name="Hu G."/>
            <person name="Bao F."/>
            <person name="Hu Y."/>
            <person name="Wan P."/>
            <person name="Li L."/>
            <person name="Deng X."/>
            <person name="Kuang T."/>
            <person name="Xiang C."/>
            <person name="Zhu J.K."/>
            <person name="Oliver M.J."/>
            <person name="He Y."/>
        </authorList>
    </citation>
    <scope>NUCLEOTIDE SEQUENCE [LARGE SCALE GENOMIC DNA]</scope>
    <source>
        <strain evidence="2">cv. XS01</strain>
    </source>
</reference>